<feature type="compositionally biased region" description="Basic and acidic residues" evidence="1">
    <location>
        <begin position="20"/>
        <end position="34"/>
    </location>
</feature>
<dbReference type="RefSeq" id="XP_045289130.1">
    <property type="nucleotide sequence ID" value="XM_045430987.1"/>
</dbReference>
<reference evidence="2" key="1">
    <citation type="submission" date="2009-02" db="EMBL/GenBank/DDBJ databases">
        <title>The Genome Sequence of Ajellomyces capsulatus strain G186AR.</title>
        <authorList>
            <consortium name="The Broad Institute Genome Sequencing Platform"/>
            <person name="Champion M."/>
            <person name="Cuomo C."/>
            <person name="Ma L.-J."/>
            <person name="Henn M.R."/>
            <person name="Sil A."/>
            <person name="Goldman B."/>
            <person name="Young S.K."/>
            <person name="Kodira C.D."/>
            <person name="Zeng Q."/>
            <person name="Koehrsen M."/>
            <person name="Alvarado L."/>
            <person name="Berlin A."/>
            <person name="Borenstein D."/>
            <person name="Chen Z."/>
            <person name="Engels R."/>
            <person name="Freedman E."/>
            <person name="Gellesch M."/>
            <person name="Goldberg J."/>
            <person name="Griggs A."/>
            <person name="Gujja S."/>
            <person name="Heiman D."/>
            <person name="Hepburn T."/>
            <person name="Howarth C."/>
            <person name="Jen D."/>
            <person name="Larson L."/>
            <person name="Lewis B."/>
            <person name="Mehta T."/>
            <person name="Park D."/>
            <person name="Pearson M."/>
            <person name="Roberts A."/>
            <person name="Saif S."/>
            <person name="Shea T."/>
            <person name="Shenoy N."/>
            <person name="Sisk P."/>
            <person name="Stolte C."/>
            <person name="Sykes S."/>
            <person name="Walk T."/>
            <person name="White J."/>
            <person name="Yandava C."/>
            <person name="Klein B."/>
            <person name="McEwen J.G."/>
            <person name="Puccia R."/>
            <person name="Goldman G.H."/>
            <person name="Felipe M.S."/>
            <person name="Nino-Vega G."/>
            <person name="San-Blas G."/>
            <person name="Taylor J."/>
            <person name="Mendoza L."/>
            <person name="Galagan J."/>
            <person name="Nusbaum C."/>
            <person name="Birren B."/>
        </authorList>
    </citation>
    <scope>NUCLEOTIDE SEQUENCE</scope>
    <source>
        <strain evidence="2">G186AR</strain>
    </source>
</reference>
<sequence length="211" mass="23152">MYSLVNKKWKQQQQKKRRQMNGEERTEERPKDKSVGLATAVGGSRELGGEAGGGDGKLAELRELSTSSSGGSSSSDEESRRKGGSRDRGGNTEGQRQARGPSGGRRYRPATSHCRRRPTNDEVPVKSQARHCLPGLGAEPSSYGASLLGHIQPIISRGGGGWRTRMQTRQTGISPGKVRRGNGQWTKKVSIRQEQEREGEYERIGHVILFI</sequence>
<evidence type="ECO:0000313" key="3">
    <source>
        <dbReference type="Proteomes" id="UP000001631"/>
    </source>
</evidence>
<evidence type="ECO:0000313" key="2">
    <source>
        <dbReference type="EMBL" id="EEH08649.1"/>
    </source>
</evidence>
<feature type="compositionally biased region" description="Gly residues" evidence="1">
    <location>
        <begin position="45"/>
        <end position="56"/>
    </location>
</feature>
<name>C0NLA8_AJECG</name>
<evidence type="ECO:0000256" key="1">
    <source>
        <dbReference type="SAM" id="MobiDB-lite"/>
    </source>
</evidence>
<protein>
    <submittedName>
        <fullName evidence="2">Uncharacterized protein</fullName>
    </submittedName>
</protein>
<dbReference type="GeneID" id="69036954"/>
<dbReference type="AlphaFoldDB" id="C0NLA8"/>
<gene>
    <name evidence="2" type="ORF">HCBG_03938</name>
</gene>
<proteinExistence type="predicted"/>
<feature type="compositionally biased region" description="Basic and acidic residues" evidence="1">
    <location>
        <begin position="77"/>
        <end position="90"/>
    </location>
</feature>
<feature type="compositionally biased region" description="Low complexity" evidence="1">
    <location>
        <begin position="64"/>
        <end position="74"/>
    </location>
</feature>
<dbReference type="Proteomes" id="UP000001631">
    <property type="component" value="Unassembled WGS sequence"/>
</dbReference>
<feature type="compositionally biased region" description="Basic residues" evidence="1">
    <location>
        <begin position="105"/>
        <end position="117"/>
    </location>
</feature>
<organism evidence="2 3">
    <name type="scientific">Ajellomyces capsulatus (strain G186AR / H82 / ATCC MYA-2454 / RMSCC 2432)</name>
    <name type="common">Darling's disease fungus</name>
    <name type="synonym">Histoplasma capsulatum</name>
    <dbReference type="NCBI Taxonomy" id="447093"/>
    <lineage>
        <taxon>Eukaryota</taxon>
        <taxon>Fungi</taxon>
        <taxon>Dikarya</taxon>
        <taxon>Ascomycota</taxon>
        <taxon>Pezizomycotina</taxon>
        <taxon>Eurotiomycetes</taxon>
        <taxon>Eurotiomycetidae</taxon>
        <taxon>Onygenales</taxon>
        <taxon>Ajellomycetaceae</taxon>
        <taxon>Histoplasma</taxon>
    </lineage>
</organism>
<dbReference type="EMBL" id="GG663366">
    <property type="protein sequence ID" value="EEH08649.1"/>
    <property type="molecule type" value="Genomic_DNA"/>
</dbReference>
<dbReference type="InParanoid" id="C0NLA8"/>
<feature type="compositionally biased region" description="Basic residues" evidence="1">
    <location>
        <begin position="7"/>
        <end position="19"/>
    </location>
</feature>
<keyword evidence="3" id="KW-1185">Reference proteome</keyword>
<dbReference type="HOGENOM" id="CLU_1304562_0_0_1"/>
<feature type="region of interest" description="Disordered" evidence="1">
    <location>
        <begin position="1"/>
        <end position="127"/>
    </location>
</feature>
<accession>C0NLA8</accession>